<evidence type="ECO:0000256" key="1">
    <source>
        <dbReference type="ARBA" id="ARBA00007452"/>
    </source>
</evidence>
<evidence type="ECO:0000256" key="5">
    <source>
        <dbReference type="ARBA" id="ARBA00023204"/>
    </source>
</evidence>
<evidence type="ECO:0000256" key="6">
    <source>
        <dbReference type="ARBA" id="ARBA00033409"/>
    </source>
</evidence>
<comment type="caution">
    <text evidence="9">The sequence shown here is derived from an EMBL/GenBank/DDBJ whole genome shotgun (WGS) entry which is preliminary data.</text>
</comment>
<dbReference type="PANTHER" id="PTHR33991:SF1">
    <property type="entry name" value="DNA REPAIR PROTEIN RECO"/>
    <property type="match status" value="1"/>
</dbReference>
<feature type="domain" description="DNA replication/recombination mediator RecO N-terminal" evidence="8">
    <location>
        <begin position="1"/>
        <end position="73"/>
    </location>
</feature>
<dbReference type="Gene3D" id="1.20.1440.120">
    <property type="entry name" value="Recombination protein O, C-terminal domain"/>
    <property type="match status" value="1"/>
</dbReference>
<proteinExistence type="inferred from homology"/>
<reference evidence="10" key="1">
    <citation type="journal article" date="2019" name="Int. J. Syst. Evol. Microbiol.">
        <title>The Global Catalogue of Microorganisms (GCM) 10K type strain sequencing project: providing services to taxonomists for standard genome sequencing and annotation.</title>
        <authorList>
            <consortium name="The Broad Institute Genomics Platform"/>
            <consortium name="The Broad Institute Genome Sequencing Center for Infectious Disease"/>
            <person name="Wu L."/>
            <person name="Ma J."/>
        </authorList>
    </citation>
    <scope>NUCLEOTIDE SEQUENCE [LARGE SCALE GENOMIC DNA]</scope>
    <source>
        <strain evidence="10">CCUG 63287</strain>
    </source>
</reference>
<gene>
    <name evidence="7 9" type="primary">recO</name>
    <name evidence="9" type="ORF">ACFO26_01990</name>
</gene>
<evidence type="ECO:0000313" key="10">
    <source>
        <dbReference type="Proteomes" id="UP001595987"/>
    </source>
</evidence>
<dbReference type="SUPFAM" id="SSF57863">
    <property type="entry name" value="ArfGap/RecO-like zinc finger"/>
    <property type="match status" value="1"/>
</dbReference>
<dbReference type="InterPro" id="IPR003717">
    <property type="entry name" value="RecO"/>
</dbReference>
<dbReference type="Pfam" id="PF02565">
    <property type="entry name" value="RecO_C"/>
    <property type="match status" value="1"/>
</dbReference>
<keyword evidence="3 7" id="KW-0227">DNA damage</keyword>
<comment type="similarity">
    <text evidence="1 7">Belongs to the RecO family.</text>
</comment>
<dbReference type="InterPro" id="IPR037278">
    <property type="entry name" value="ARFGAP/RecO"/>
</dbReference>
<organism evidence="9 10">
    <name type="scientific">Lactococcus nasutitermitis</name>
    <dbReference type="NCBI Taxonomy" id="1652957"/>
    <lineage>
        <taxon>Bacteria</taxon>
        <taxon>Bacillati</taxon>
        <taxon>Bacillota</taxon>
        <taxon>Bacilli</taxon>
        <taxon>Lactobacillales</taxon>
        <taxon>Streptococcaceae</taxon>
        <taxon>Lactococcus</taxon>
    </lineage>
</organism>
<evidence type="ECO:0000259" key="8">
    <source>
        <dbReference type="Pfam" id="PF11967"/>
    </source>
</evidence>
<evidence type="ECO:0000256" key="3">
    <source>
        <dbReference type="ARBA" id="ARBA00022763"/>
    </source>
</evidence>
<accession>A0ABV9JA27</accession>
<keyword evidence="5 7" id="KW-0234">DNA repair</keyword>
<dbReference type="InterPro" id="IPR012340">
    <property type="entry name" value="NA-bd_OB-fold"/>
</dbReference>
<dbReference type="EMBL" id="JBHSGD010000002">
    <property type="protein sequence ID" value="MFC4651673.1"/>
    <property type="molecule type" value="Genomic_DNA"/>
</dbReference>
<dbReference type="PANTHER" id="PTHR33991">
    <property type="entry name" value="DNA REPAIR PROTEIN RECO"/>
    <property type="match status" value="1"/>
</dbReference>
<dbReference type="NCBIfam" id="TIGR00613">
    <property type="entry name" value="reco"/>
    <property type="match status" value="1"/>
</dbReference>
<evidence type="ECO:0000313" key="9">
    <source>
        <dbReference type="EMBL" id="MFC4651673.1"/>
    </source>
</evidence>
<protein>
    <recommendedName>
        <fullName evidence="2 7">DNA repair protein RecO</fullName>
    </recommendedName>
    <alternativeName>
        <fullName evidence="6 7">Recombination protein O</fullName>
    </alternativeName>
</protein>
<keyword evidence="10" id="KW-1185">Reference proteome</keyword>
<sequence length="251" mass="29160">MRNAETYGLVLYSQNYRENDKLVKIFTESFGKRMFFVKNFSQSKFASSLQNFSSVNLNATINDTGLNFIEDVSDTTTYKHISEDIFLNAHASYLMSLADAAIVDNQYDPALYAFLRKSLELLDKDFDKEIITNIFEIQLLNRFGVSLNFTECAFCHTTTGPFDFSYKFNACLCQQHFNEDLRRSHLDPNVIYLAHLFQDISLDELQKISIKPEMKQKIRQFIDGIYDEYVGIHLKAKKFLDGMSNWADIMK</sequence>
<dbReference type="RefSeq" id="WP_213536611.1">
    <property type="nucleotide sequence ID" value="NZ_BOVQ01000008.1"/>
</dbReference>
<evidence type="ECO:0000256" key="4">
    <source>
        <dbReference type="ARBA" id="ARBA00023172"/>
    </source>
</evidence>
<comment type="function">
    <text evidence="7">Involved in DNA repair and RecF pathway recombination.</text>
</comment>
<dbReference type="Proteomes" id="UP001595987">
    <property type="component" value="Unassembled WGS sequence"/>
</dbReference>
<name>A0ABV9JA27_9LACT</name>
<dbReference type="InterPro" id="IPR022572">
    <property type="entry name" value="DNA_rep/recomb_RecO_N"/>
</dbReference>
<dbReference type="Pfam" id="PF11967">
    <property type="entry name" value="RecO_N"/>
    <property type="match status" value="1"/>
</dbReference>
<dbReference type="InterPro" id="IPR042242">
    <property type="entry name" value="RecO_C"/>
</dbReference>
<keyword evidence="4 7" id="KW-0233">DNA recombination</keyword>
<evidence type="ECO:0000256" key="7">
    <source>
        <dbReference type="HAMAP-Rule" id="MF_00201"/>
    </source>
</evidence>
<dbReference type="SUPFAM" id="SSF50249">
    <property type="entry name" value="Nucleic acid-binding proteins"/>
    <property type="match status" value="1"/>
</dbReference>
<evidence type="ECO:0000256" key="2">
    <source>
        <dbReference type="ARBA" id="ARBA00021310"/>
    </source>
</evidence>
<dbReference type="Gene3D" id="2.40.50.140">
    <property type="entry name" value="Nucleic acid-binding proteins"/>
    <property type="match status" value="1"/>
</dbReference>
<dbReference type="HAMAP" id="MF_00201">
    <property type="entry name" value="RecO"/>
    <property type="match status" value="1"/>
</dbReference>